<evidence type="ECO:0000313" key="2">
    <source>
        <dbReference type="EMBL" id="CUR33445.1"/>
    </source>
</evidence>
<proteinExistence type="predicted"/>
<dbReference type="STRING" id="671072.PL9214510114"/>
<name>A0A1J1LLK6_9CYAN</name>
<dbReference type="InterPro" id="IPR001509">
    <property type="entry name" value="Epimerase_deHydtase"/>
</dbReference>
<organism evidence="2 3">
    <name type="scientific">Planktothrix tepida PCC 9214</name>
    <dbReference type="NCBI Taxonomy" id="671072"/>
    <lineage>
        <taxon>Bacteria</taxon>
        <taxon>Bacillati</taxon>
        <taxon>Cyanobacteriota</taxon>
        <taxon>Cyanophyceae</taxon>
        <taxon>Oscillatoriophycideae</taxon>
        <taxon>Oscillatoriales</taxon>
        <taxon>Microcoleaceae</taxon>
        <taxon>Planktothrix</taxon>
    </lineage>
</organism>
<dbReference type="PANTHER" id="PTHR43245">
    <property type="entry name" value="BIFUNCTIONAL POLYMYXIN RESISTANCE PROTEIN ARNA"/>
    <property type="match status" value="1"/>
</dbReference>
<accession>A0A1J1LLK6</accession>
<dbReference type="Pfam" id="PF01370">
    <property type="entry name" value="Epimerase"/>
    <property type="match status" value="1"/>
</dbReference>
<feature type="domain" description="NAD-dependent epimerase/dehydratase" evidence="1">
    <location>
        <begin position="5"/>
        <end position="230"/>
    </location>
</feature>
<sequence>MKKRIFITGASGCIGHYIVEKLIQNTEHELFLLVRNPDKLGFNYKYRPDIHILQGNLRDINQFKDLLSTINIAILIATAWGGYQEVLEINVKANLELVKLLNPKICEQILYFSTASILDQNNNLLPEAGEIGTDYIRTKYECLQELLKITPQIPPLRVLFPTLVLGGEDNKPYSHLSGGISDVVKWINLIRWFQADASFHFIHAADIATVVYYLVNHPPISQETEQFVLGNPEITLNQAVETACQYYQKPIYFRLNLSPRLANFFIWLFKIQMADWDRFCLDYRHFTYQNPVHPAVYDLPGYCATFTDVLKLSQIKN</sequence>
<protein>
    <recommendedName>
        <fullName evidence="1">NAD-dependent epimerase/dehydratase domain-containing protein</fullName>
    </recommendedName>
</protein>
<dbReference type="RefSeq" id="WP_072720033.1">
    <property type="nucleotide sequence ID" value="NZ_LN889802.1"/>
</dbReference>
<dbReference type="InterPro" id="IPR050177">
    <property type="entry name" value="Lipid_A_modif_metabolic_enz"/>
</dbReference>
<evidence type="ECO:0000259" key="1">
    <source>
        <dbReference type="Pfam" id="PF01370"/>
    </source>
</evidence>
<evidence type="ECO:0000313" key="3">
    <source>
        <dbReference type="Proteomes" id="UP000184315"/>
    </source>
</evidence>
<dbReference type="EMBL" id="CZDF01000157">
    <property type="protein sequence ID" value="CUR33445.1"/>
    <property type="molecule type" value="Genomic_DNA"/>
</dbReference>
<dbReference type="InterPro" id="IPR036291">
    <property type="entry name" value="NAD(P)-bd_dom_sf"/>
</dbReference>
<dbReference type="AlphaFoldDB" id="A0A1J1LLK6"/>
<dbReference type="Proteomes" id="UP000184315">
    <property type="component" value="Unassembled WGS sequence"/>
</dbReference>
<dbReference type="PANTHER" id="PTHR43245:SF13">
    <property type="entry name" value="UDP-D-APIOSE_UDP-D-XYLOSE SYNTHASE 2"/>
    <property type="match status" value="1"/>
</dbReference>
<keyword evidence="3" id="KW-1185">Reference proteome</keyword>
<dbReference type="Gene3D" id="3.40.50.720">
    <property type="entry name" value="NAD(P)-binding Rossmann-like Domain"/>
    <property type="match status" value="1"/>
</dbReference>
<dbReference type="OrthoDB" id="504638at2"/>
<dbReference type="SUPFAM" id="SSF51735">
    <property type="entry name" value="NAD(P)-binding Rossmann-fold domains"/>
    <property type="match status" value="1"/>
</dbReference>
<reference evidence="3" key="1">
    <citation type="submission" date="2015-10" db="EMBL/GenBank/DDBJ databases">
        <authorList>
            <person name="Regsiter A."/>
            <person name="william w."/>
        </authorList>
    </citation>
    <scope>NUCLEOTIDE SEQUENCE [LARGE SCALE GENOMIC DNA]</scope>
</reference>
<gene>
    <name evidence="2" type="ORF">PL9214510114</name>
</gene>